<organism evidence="3 4">
    <name type="scientific">Neonectria ditissima</name>
    <dbReference type="NCBI Taxonomy" id="78410"/>
    <lineage>
        <taxon>Eukaryota</taxon>
        <taxon>Fungi</taxon>
        <taxon>Dikarya</taxon>
        <taxon>Ascomycota</taxon>
        <taxon>Pezizomycotina</taxon>
        <taxon>Sordariomycetes</taxon>
        <taxon>Hypocreomycetidae</taxon>
        <taxon>Hypocreales</taxon>
        <taxon>Nectriaceae</taxon>
        <taxon>Neonectria</taxon>
    </lineage>
</organism>
<feature type="domain" description="NADP-dependent oxidoreductase" evidence="2">
    <location>
        <begin position="12"/>
        <end position="311"/>
    </location>
</feature>
<gene>
    <name evidence="3" type="ORF">AK830_g4969</name>
</gene>
<dbReference type="Proteomes" id="UP000050424">
    <property type="component" value="Unassembled WGS sequence"/>
</dbReference>
<dbReference type="InterPro" id="IPR036812">
    <property type="entry name" value="NAD(P)_OxRdtase_dom_sf"/>
</dbReference>
<dbReference type="SUPFAM" id="SSF51430">
    <property type="entry name" value="NAD(P)-linked oxidoreductase"/>
    <property type="match status" value="1"/>
</dbReference>
<sequence length="329" mass="35350">MAQVLGKQVGAVGFGLMGLTWRPVPPPLDQALEAMRAAVKNGCTVWNAGEFYGTPEYNSMTVLKHYFTKYPEDADKVSLFIKGGMNVQTFALDGSPEGIRKSLDNIITQLGGTKKVDGFACSRRDPKVPLEVTLGVIQKEYIDTGKIGGVYVSECSAETVHEASKYAKIVAAEIEVSMFSTDFLSNGVAAACAQYNIPVLAYSPIGRGMLTGRFTDASQFKELGVIAHFPRFQAEALQHNLKLVAQAKALAEKKGCTPAQLAIGWVRGLSNRNGLPTIIPIPGATTASRVEENAKVIELSEEEMKAIDDIVNSFEPSGGRYPAGLPTDT</sequence>
<keyword evidence="1" id="KW-0560">Oxidoreductase</keyword>
<dbReference type="AlphaFoldDB" id="A0A0N8H7F1"/>
<keyword evidence="4" id="KW-1185">Reference proteome</keyword>
<evidence type="ECO:0000259" key="2">
    <source>
        <dbReference type="Pfam" id="PF00248"/>
    </source>
</evidence>
<dbReference type="GO" id="GO:0016491">
    <property type="term" value="F:oxidoreductase activity"/>
    <property type="evidence" value="ECO:0007669"/>
    <property type="project" value="UniProtKB-KW"/>
</dbReference>
<proteinExistence type="predicted"/>
<dbReference type="GO" id="GO:0005737">
    <property type="term" value="C:cytoplasm"/>
    <property type="evidence" value="ECO:0007669"/>
    <property type="project" value="TreeGrafter"/>
</dbReference>
<dbReference type="Gene3D" id="3.20.20.100">
    <property type="entry name" value="NADP-dependent oxidoreductase domain"/>
    <property type="match status" value="1"/>
</dbReference>
<dbReference type="Pfam" id="PF00248">
    <property type="entry name" value="Aldo_ket_red"/>
    <property type="match status" value="1"/>
</dbReference>
<evidence type="ECO:0000313" key="3">
    <source>
        <dbReference type="EMBL" id="KPM41596.1"/>
    </source>
</evidence>
<dbReference type="PANTHER" id="PTHR43625:SF78">
    <property type="entry name" value="PYRIDOXAL REDUCTASE-RELATED"/>
    <property type="match status" value="1"/>
</dbReference>
<reference evidence="3 4" key="1">
    <citation type="submission" date="2015-09" db="EMBL/GenBank/DDBJ databases">
        <title>Draft genome of a European isolate of the apple canker pathogen Neonectria ditissima.</title>
        <authorList>
            <person name="Gomez-Cortecero A."/>
            <person name="Harrison R.J."/>
            <person name="Armitage A.D."/>
        </authorList>
    </citation>
    <scope>NUCLEOTIDE SEQUENCE [LARGE SCALE GENOMIC DNA]</scope>
    <source>
        <strain evidence="3 4">R09/05</strain>
    </source>
</reference>
<evidence type="ECO:0000256" key="1">
    <source>
        <dbReference type="ARBA" id="ARBA00023002"/>
    </source>
</evidence>
<dbReference type="CDD" id="cd19077">
    <property type="entry name" value="AKR_AKR8A1-2"/>
    <property type="match status" value="1"/>
</dbReference>
<comment type="caution">
    <text evidence="3">The sequence shown here is derived from an EMBL/GenBank/DDBJ whole genome shotgun (WGS) entry which is preliminary data.</text>
</comment>
<dbReference type="STRING" id="78410.A0A0N8H7F1"/>
<dbReference type="InterPro" id="IPR023210">
    <property type="entry name" value="NADP_OxRdtase_dom"/>
</dbReference>
<protein>
    <recommendedName>
        <fullName evidence="2">NADP-dependent oxidoreductase domain-containing protein</fullName>
    </recommendedName>
</protein>
<dbReference type="InterPro" id="IPR050791">
    <property type="entry name" value="Aldo-Keto_reductase"/>
</dbReference>
<dbReference type="OrthoDB" id="37537at2759"/>
<accession>A0A0N8H7F1</accession>
<evidence type="ECO:0000313" key="4">
    <source>
        <dbReference type="Proteomes" id="UP000050424"/>
    </source>
</evidence>
<name>A0A0N8H7F1_9HYPO</name>
<dbReference type="EMBL" id="LKCW01000062">
    <property type="protein sequence ID" value="KPM41596.1"/>
    <property type="molecule type" value="Genomic_DNA"/>
</dbReference>
<dbReference type="PANTHER" id="PTHR43625">
    <property type="entry name" value="AFLATOXIN B1 ALDEHYDE REDUCTASE"/>
    <property type="match status" value="1"/>
</dbReference>